<dbReference type="Proteomes" id="UP001153069">
    <property type="component" value="Unassembled WGS sequence"/>
</dbReference>
<evidence type="ECO:0000313" key="3">
    <source>
        <dbReference type="Proteomes" id="UP001153069"/>
    </source>
</evidence>
<keyword evidence="3" id="KW-1185">Reference proteome</keyword>
<protein>
    <submittedName>
        <fullName evidence="2">Uncharacterized protein</fullName>
    </submittedName>
</protein>
<evidence type="ECO:0000256" key="1">
    <source>
        <dbReference type="SAM" id="MobiDB-lite"/>
    </source>
</evidence>
<reference evidence="2" key="1">
    <citation type="submission" date="2020-06" db="EMBL/GenBank/DDBJ databases">
        <authorList>
            <consortium name="Plant Systems Biology data submission"/>
        </authorList>
    </citation>
    <scope>NUCLEOTIDE SEQUENCE</scope>
    <source>
        <strain evidence="2">D6</strain>
    </source>
</reference>
<accession>A0A9N8D7G6</accession>
<feature type="region of interest" description="Disordered" evidence="1">
    <location>
        <begin position="180"/>
        <end position="251"/>
    </location>
</feature>
<dbReference type="EMBL" id="CAICTM010000006">
    <property type="protein sequence ID" value="CAB9496596.1"/>
    <property type="molecule type" value="Genomic_DNA"/>
</dbReference>
<gene>
    <name evidence="2" type="ORF">SEMRO_6_G005670.1</name>
</gene>
<feature type="compositionally biased region" description="Acidic residues" evidence="1">
    <location>
        <begin position="191"/>
        <end position="200"/>
    </location>
</feature>
<evidence type="ECO:0000313" key="2">
    <source>
        <dbReference type="EMBL" id="CAB9496596.1"/>
    </source>
</evidence>
<dbReference type="AlphaFoldDB" id="A0A9N8D7G6"/>
<name>A0A9N8D7G6_9STRA</name>
<feature type="compositionally biased region" description="Basic and acidic residues" evidence="1">
    <location>
        <begin position="236"/>
        <end position="251"/>
    </location>
</feature>
<sequence length="251" mass="28324">MVRKAARELEGKIDDVNNEIDWKEATEDEEAAKQDELVAVAGAELPSPEKNPEGHKAEVVDLYAVDANLESDPSVEDEEICSFCYCMPCEMVTSGYILVQIGDEFRQAGYRPHEIRYRLYREGFRLWKGVVGKNNRQPLPACFLAFIRGRHPNPEGQPYVGYKPKKKRKMLEEQQELTLLETASHDSEKFDNDDDDDGADDMSPPTPPMASLPELPSYCSQPDWSPIRVSAKKKSKNGDKSKDGDKKPMAI</sequence>
<organism evidence="2 3">
    <name type="scientific">Seminavis robusta</name>
    <dbReference type="NCBI Taxonomy" id="568900"/>
    <lineage>
        <taxon>Eukaryota</taxon>
        <taxon>Sar</taxon>
        <taxon>Stramenopiles</taxon>
        <taxon>Ochrophyta</taxon>
        <taxon>Bacillariophyta</taxon>
        <taxon>Bacillariophyceae</taxon>
        <taxon>Bacillariophycidae</taxon>
        <taxon>Naviculales</taxon>
        <taxon>Naviculaceae</taxon>
        <taxon>Seminavis</taxon>
    </lineage>
</organism>
<proteinExistence type="predicted"/>
<comment type="caution">
    <text evidence="2">The sequence shown here is derived from an EMBL/GenBank/DDBJ whole genome shotgun (WGS) entry which is preliminary data.</text>
</comment>